<keyword evidence="10" id="KW-1185">Reference proteome</keyword>
<feature type="compositionally biased region" description="Low complexity" evidence="6">
    <location>
        <begin position="46"/>
        <end position="67"/>
    </location>
</feature>
<dbReference type="InterPro" id="IPR047243">
    <property type="entry name" value="RING-H2_BRAP2"/>
</dbReference>
<dbReference type="SMART" id="SM00184">
    <property type="entry name" value="RING"/>
    <property type="match status" value="1"/>
</dbReference>
<evidence type="ECO:0000256" key="3">
    <source>
        <dbReference type="ARBA" id="ARBA00022833"/>
    </source>
</evidence>
<feature type="domain" description="RING-type" evidence="7">
    <location>
        <begin position="301"/>
        <end position="340"/>
    </location>
</feature>
<organism evidence="9 10">
    <name type="scientific">Absidia repens</name>
    <dbReference type="NCBI Taxonomy" id="90262"/>
    <lineage>
        <taxon>Eukaryota</taxon>
        <taxon>Fungi</taxon>
        <taxon>Fungi incertae sedis</taxon>
        <taxon>Mucoromycota</taxon>
        <taxon>Mucoromycotina</taxon>
        <taxon>Mucoromycetes</taxon>
        <taxon>Mucorales</taxon>
        <taxon>Cunninghamellaceae</taxon>
        <taxon>Absidia</taxon>
    </lineage>
</organism>
<feature type="coiled-coil region" evidence="5">
    <location>
        <begin position="618"/>
        <end position="704"/>
    </location>
</feature>
<dbReference type="InterPro" id="IPR013083">
    <property type="entry name" value="Znf_RING/FYVE/PHD"/>
</dbReference>
<dbReference type="SUPFAM" id="SSF57850">
    <property type="entry name" value="RING/U-box"/>
    <property type="match status" value="2"/>
</dbReference>
<keyword evidence="3" id="KW-0862">Zinc</keyword>
<dbReference type="GO" id="GO:0061630">
    <property type="term" value="F:ubiquitin protein ligase activity"/>
    <property type="evidence" value="ECO:0007669"/>
    <property type="project" value="TreeGrafter"/>
</dbReference>
<dbReference type="Proteomes" id="UP000193560">
    <property type="component" value="Unassembled WGS sequence"/>
</dbReference>
<feature type="region of interest" description="Disordered" evidence="6">
    <location>
        <begin position="46"/>
        <end position="92"/>
    </location>
</feature>
<dbReference type="PANTHER" id="PTHR24007:SF7">
    <property type="entry name" value="BRCA1-ASSOCIATED PROTEIN"/>
    <property type="match status" value="1"/>
</dbReference>
<evidence type="ECO:0000256" key="1">
    <source>
        <dbReference type="ARBA" id="ARBA00022723"/>
    </source>
</evidence>
<dbReference type="STRING" id="90262.A0A1X2HKB5"/>
<name>A0A1X2HKB5_9FUNG</name>
<keyword evidence="2 4" id="KW-0863">Zinc-finger</keyword>
<dbReference type="GO" id="GO:0007265">
    <property type="term" value="P:Ras protein signal transduction"/>
    <property type="evidence" value="ECO:0007669"/>
    <property type="project" value="TreeGrafter"/>
</dbReference>
<feature type="region of interest" description="Disordered" evidence="6">
    <location>
        <begin position="453"/>
        <end position="545"/>
    </location>
</feature>
<evidence type="ECO:0000313" key="10">
    <source>
        <dbReference type="Proteomes" id="UP000193560"/>
    </source>
</evidence>
<dbReference type="PROSITE" id="PS50089">
    <property type="entry name" value="ZF_RING_2"/>
    <property type="match status" value="1"/>
</dbReference>
<dbReference type="OrthoDB" id="163257at2759"/>
<dbReference type="InterPro" id="IPR001607">
    <property type="entry name" value="Znf_UBP"/>
</dbReference>
<evidence type="ECO:0000313" key="9">
    <source>
        <dbReference type="EMBL" id="ORY99724.1"/>
    </source>
</evidence>
<dbReference type="GO" id="GO:0016567">
    <property type="term" value="P:protein ubiquitination"/>
    <property type="evidence" value="ECO:0007669"/>
    <property type="project" value="TreeGrafter"/>
</dbReference>
<feature type="region of interest" description="Disordered" evidence="6">
    <location>
        <begin position="719"/>
        <end position="748"/>
    </location>
</feature>
<dbReference type="EMBL" id="MCGE01000059">
    <property type="protein sequence ID" value="ORY99724.1"/>
    <property type="molecule type" value="Genomic_DNA"/>
</dbReference>
<feature type="compositionally biased region" description="Polar residues" evidence="6">
    <location>
        <begin position="727"/>
        <end position="736"/>
    </location>
</feature>
<feature type="compositionally biased region" description="Low complexity" evidence="6">
    <location>
        <begin position="481"/>
        <end position="494"/>
    </location>
</feature>
<keyword evidence="1" id="KW-0479">Metal-binding</keyword>
<evidence type="ECO:0000259" key="7">
    <source>
        <dbReference type="PROSITE" id="PS50089"/>
    </source>
</evidence>
<evidence type="ECO:0000256" key="6">
    <source>
        <dbReference type="SAM" id="MobiDB-lite"/>
    </source>
</evidence>
<feature type="compositionally biased region" description="Basic residues" evidence="6">
    <location>
        <begin position="738"/>
        <end position="748"/>
    </location>
</feature>
<sequence>MYYYHLYFSLYSSEPTNLDNLHLFDLPLPTHLVPQQTLDTFDTQYKQLQHQQQHNTDSTDTSSTATNRLYPRKRLRDTSHSPAPDLSPPSIDKLVISSSTSSYKTQSSPLPLTLPTSTIIHDDFRLGPIDIECIDNNYNSNPPQQYLCNLGYGILHLSRDDQPAPDELMPDMLAVMPRSPDDDRGLMTCTLAVPSYMTTDDFLAFVQPFNATVTHYRFIRDASPNKYMVMMKFDQVQAAYDYHRKFNGRPFHGMEPEICHIVFVASSPTWLTTTISHYPMLKDTLQFERQLIPRTLELPTCPVCLERLDKNVTGLLGINCQHSFDCGCLGKWGEGNCPVCLFSEKPVLEERRDEGQQPQRNHQGWLLSRHASDDRVCCYVCGEKTGSLWICLICGHIGCGRYQAAHAYDHYQDTGSHMFTLEIETQRVWDYDGDGYVHRLIQNTVDGKLVEFPGSLAAHDGGDGPKPSSQQEETYPTARRNNNNSSNNNNNNNDNDNDNDSNTDGNSSSVMLDGNGGWRGFEKHSTTKASPTSSSSATPIISSSSSSSKQTWAAAAAAAAGSANPTTSIQEMEKIEAMSMEYTTLLTSQLESQRIYYEDQLGALVMQLSTLTAKKAHMDNEKKHHEALAVQRARYQRELDTLQRASTLLTDQCTIWKQQYDTSREKWQHEKTMTNRLSDENEQLKTTLREKQQLEQDMEDELRDLTFFVQTRNKIQHVPEMVGGSVGTTQRQQPSLNKARRGGKKGKR</sequence>
<feature type="compositionally biased region" description="Low complexity" evidence="6">
    <location>
        <begin position="527"/>
        <end position="545"/>
    </location>
</feature>
<evidence type="ECO:0000256" key="2">
    <source>
        <dbReference type="ARBA" id="ARBA00022771"/>
    </source>
</evidence>
<dbReference type="PANTHER" id="PTHR24007">
    <property type="entry name" value="BRCA1-ASSOCIATED PROTEIN"/>
    <property type="match status" value="1"/>
</dbReference>
<accession>A0A1X2HKB5</accession>
<dbReference type="Pfam" id="PF07576">
    <property type="entry name" value="BRAP2"/>
    <property type="match status" value="1"/>
</dbReference>
<dbReference type="InterPro" id="IPR018957">
    <property type="entry name" value="Znf_C3HC4_RING-type"/>
</dbReference>
<dbReference type="Pfam" id="PF00097">
    <property type="entry name" value="zf-C3HC4"/>
    <property type="match status" value="1"/>
</dbReference>
<feature type="domain" description="UBP-type" evidence="8">
    <location>
        <begin position="343"/>
        <end position="456"/>
    </location>
</feature>
<dbReference type="InterPro" id="IPR001841">
    <property type="entry name" value="Znf_RING"/>
</dbReference>
<dbReference type="Pfam" id="PF02148">
    <property type="entry name" value="zf-UBP"/>
    <property type="match status" value="1"/>
</dbReference>
<evidence type="ECO:0000256" key="5">
    <source>
        <dbReference type="SAM" id="Coils"/>
    </source>
</evidence>
<comment type="caution">
    <text evidence="9">The sequence shown here is derived from an EMBL/GenBank/DDBJ whole genome shotgun (WGS) entry which is preliminary data.</text>
</comment>
<keyword evidence="5" id="KW-0175">Coiled coil</keyword>
<dbReference type="PROSITE" id="PS50271">
    <property type="entry name" value="ZF_UBP"/>
    <property type="match status" value="1"/>
</dbReference>
<dbReference type="AlphaFoldDB" id="A0A1X2HKB5"/>
<dbReference type="GO" id="GO:0005737">
    <property type="term" value="C:cytoplasm"/>
    <property type="evidence" value="ECO:0007669"/>
    <property type="project" value="TreeGrafter"/>
</dbReference>
<evidence type="ECO:0000256" key="4">
    <source>
        <dbReference type="PROSITE-ProRule" id="PRU00502"/>
    </source>
</evidence>
<proteinExistence type="predicted"/>
<dbReference type="CDD" id="cd16457">
    <property type="entry name" value="RING-H2_BRAP2"/>
    <property type="match status" value="1"/>
</dbReference>
<protein>
    <submittedName>
        <fullName evidence="9">BRCA1-associated protein 2-domain-containing protein</fullName>
    </submittedName>
</protein>
<dbReference type="InterPro" id="IPR011422">
    <property type="entry name" value="BRAP2/ETP1_RRM"/>
</dbReference>
<gene>
    <name evidence="9" type="ORF">BCR42DRAFT_457461</name>
</gene>
<reference evidence="9 10" key="1">
    <citation type="submission" date="2016-07" db="EMBL/GenBank/DDBJ databases">
        <title>Pervasive Adenine N6-methylation of Active Genes in Fungi.</title>
        <authorList>
            <consortium name="DOE Joint Genome Institute"/>
            <person name="Mondo S.J."/>
            <person name="Dannebaum R.O."/>
            <person name="Kuo R.C."/>
            <person name="Labutti K."/>
            <person name="Haridas S."/>
            <person name="Kuo A."/>
            <person name="Salamov A."/>
            <person name="Ahrendt S.R."/>
            <person name="Lipzen A."/>
            <person name="Sullivan W."/>
            <person name="Andreopoulos W.B."/>
            <person name="Clum A."/>
            <person name="Lindquist E."/>
            <person name="Daum C."/>
            <person name="Ramamoorthy G.K."/>
            <person name="Gryganskyi A."/>
            <person name="Culley D."/>
            <person name="Magnuson J.K."/>
            <person name="James T.Y."/>
            <person name="O'Malley M.A."/>
            <person name="Stajich J.E."/>
            <person name="Spatafora J.W."/>
            <person name="Visel A."/>
            <person name="Grigoriev I.V."/>
        </authorList>
    </citation>
    <scope>NUCLEOTIDE SEQUENCE [LARGE SCALE GENOMIC DNA]</scope>
    <source>
        <strain evidence="9 10">NRRL 1336</strain>
    </source>
</reference>
<evidence type="ECO:0000259" key="8">
    <source>
        <dbReference type="PROSITE" id="PS50271"/>
    </source>
</evidence>
<dbReference type="GO" id="GO:0008270">
    <property type="term" value="F:zinc ion binding"/>
    <property type="evidence" value="ECO:0007669"/>
    <property type="project" value="UniProtKB-KW"/>
</dbReference>
<dbReference type="SMART" id="SM00290">
    <property type="entry name" value="ZnF_UBP"/>
    <property type="match status" value="1"/>
</dbReference>
<dbReference type="Gene3D" id="3.30.40.10">
    <property type="entry name" value="Zinc/RING finger domain, C3HC4 (zinc finger)"/>
    <property type="match status" value="2"/>
</dbReference>